<sequence>MGRIDSLEHFHAQAAGRPFDHVRFRLAYPHAAQLLGHTLATERCFAWENLGAVIDEGDRSLIEIREDGPAGRFRPLAELPARLSPLVSSLGEAKRWIMLRDLGRWPEFKGLVEEVLAGIAPIAGPVTGDLLKPVAFLFVSSPGLLTPLHFDPEYNILFQIAGRKRFSVIPAECGLPGKADNERFHRTGDNLLPWTPQLAESALHFDIGPCDALHVPFKAAHTVTVGDAPSISLSVTWRSRDSLLQDDAWAMNGLLARCGVRVPTPGKRPWVRAGTLRALRRARIA</sequence>
<protein>
    <recommendedName>
        <fullName evidence="1">JmjC domain-containing protein</fullName>
    </recommendedName>
</protein>
<dbReference type="SUPFAM" id="SSF51197">
    <property type="entry name" value="Clavaminate synthase-like"/>
    <property type="match status" value="1"/>
</dbReference>
<dbReference type="RefSeq" id="WP_115416453.1">
    <property type="nucleotide sequence ID" value="NZ_CP031357.1"/>
</dbReference>
<dbReference type="AlphaFoldDB" id="A0A345YEB9"/>
<proteinExistence type="predicted"/>
<dbReference type="OrthoDB" id="3776825at2"/>
<organism evidence="2 3">
    <name type="scientific">Erythrobacter aureus</name>
    <dbReference type="NCBI Taxonomy" id="2182384"/>
    <lineage>
        <taxon>Bacteria</taxon>
        <taxon>Pseudomonadati</taxon>
        <taxon>Pseudomonadota</taxon>
        <taxon>Alphaproteobacteria</taxon>
        <taxon>Sphingomonadales</taxon>
        <taxon>Erythrobacteraceae</taxon>
        <taxon>Erythrobacter/Porphyrobacter group</taxon>
        <taxon>Erythrobacter</taxon>
    </lineage>
</organism>
<dbReference type="PROSITE" id="PS51184">
    <property type="entry name" value="JMJC"/>
    <property type="match status" value="1"/>
</dbReference>
<accession>A0A345YEB9</accession>
<dbReference type="Gene3D" id="2.60.120.650">
    <property type="entry name" value="Cupin"/>
    <property type="match status" value="1"/>
</dbReference>
<gene>
    <name evidence="2" type="ORF">DVR09_07890</name>
</gene>
<dbReference type="EMBL" id="CP031357">
    <property type="protein sequence ID" value="AXK42271.1"/>
    <property type="molecule type" value="Genomic_DNA"/>
</dbReference>
<evidence type="ECO:0000313" key="2">
    <source>
        <dbReference type="EMBL" id="AXK42271.1"/>
    </source>
</evidence>
<keyword evidence="3" id="KW-1185">Reference proteome</keyword>
<dbReference type="InterPro" id="IPR003347">
    <property type="entry name" value="JmjC_dom"/>
</dbReference>
<dbReference type="KEGG" id="err:DVR09_07890"/>
<name>A0A345YEB9_9SPHN</name>
<evidence type="ECO:0000313" key="3">
    <source>
        <dbReference type="Proteomes" id="UP000254508"/>
    </source>
</evidence>
<feature type="domain" description="JmjC" evidence="1">
    <location>
        <begin position="94"/>
        <end position="254"/>
    </location>
</feature>
<evidence type="ECO:0000259" key="1">
    <source>
        <dbReference type="PROSITE" id="PS51184"/>
    </source>
</evidence>
<reference evidence="3" key="1">
    <citation type="submission" date="2018-07" db="EMBL/GenBank/DDBJ databases">
        <title>Genome sequence of Erythrobacter strain YH-07, an antagonistic bacterium isolated from Yellow Sea.</title>
        <authorList>
            <person name="Tang T."/>
            <person name="Liu Q."/>
            <person name="Sun X."/>
        </authorList>
    </citation>
    <scope>NUCLEOTIDE SEQUENCE [LARGE SCALE GENOMIC DNA]</scope>
    <source>
        <strain evidence="3">YH-07</strain>
    </source>
</reference>
<dbReference type="Proteomes" id="UP000254508">
    <property type="component" value="Chromosome"/>
</dbReference>